<accession>A0A3B0UWK3</accession>
<proteinExistence type="predicted"/>
<evidence type="ECO:0000256" key="3">
    <source>
        <dbReference type="ARBA" id="ARBA00023098"/>
    </source>
</evidence>
<dbReference type="InterPro" id="IPR050301">
    <property type="entry name" value="NTE"/>
</dbReference>
<keyword evidence="3" id="KW-0443">Lipid metabolism</keyword>
<dbReference type="Gene3D" id="3.40.1090.10">
    <property type="entry name" value="Cytosolic phospholipase A2 catalytic domain"/>
    <property type="match status" value="1"/>
</dbReference>
<evidence type="ECO:0000256" key="2">
    <source>
        <dbReference type="ARBA" id="ARBA00022963"/>
    </source>
</evidence>
<dbReference type="InterPro" id="IPR002641">
    <property type="entry name" value="PNPLA_dom"/>
</dbReference>
<sequence length="262" mass="27784">MVNKNGRLRIGLALSGGVARGPVHVGVLSVLEREGIPIDFVAGVSAGALVGAAYCAGLSIDDLRELSANIGWRQVSRPTWPRYGLVSFAKIEELMENMVGDLDIRDLAIPYAAVVTDLDRGEQVALREGRLATAVRASCSMPGIVTPVEINGRSFCDGGVTDNLPVDVVRQMGADFVIGVDLFMPNFRRRLGPLGAGSAALLTLIRQSGGSVKNADCLIMPNISGHSFLNFSRKKSEQYIALGAAAAQRAIPQLKTVLNGRS</sequence>
<dbReference type="InterPro" id="IPR016035">
    <property type="entry name" value="Acyl_Trfase/lysoPLipase"/>
</dbReference>
<evidence type="ECO:0000256" key="1">
    <source>
        <dbReference type="ARBA" id="ARBA00022801"/>
    </source>
</evidence>
<dbReference type="SUPFAM" id="SSF52151">
    <property type="entry name" value="FabD/lysophospholipase-like"/>
    <property type="match status" value="1"/>
</dbReference>
<dbReference type="PANTHER" id="PTHR14226">
    <property type="entry name" value="NEUROPATHY TARGET ESTERASE/SWISS CHEESE D.MELANOGASTER"/>
    <property type="match status" value="1"/>
</dbReference>
<feature type="domain" description="PNPLA" evidence="4">
    <location>
        <begin position="12"/>
        <end position="170"/>
    </location>
</feature>
<dbReference type="Pfam" id="PF01734">
    <property type="entry name" value="Patatin"/>
    <property type="match status" value="1"/>
</dbReference>
<dbReference type="CDD" id="cd07205">
    <property type="entry name" value="Pat_PNPLA6_PNPLA7_NTE1_like"/>
    <property type="match status" value="1"/>
</dbReference>
<organism evidence="5">
    <name type="scientific">hydrothermal vent metagenome</name>
    <dbReference type="NCBI Taxonomy" id="652676"/>
    <lineage>
        <taxon>unclassified sequences</taxon>
        <taxon>metagenomes</taxon>
        <taxon>ecological metagenomes</taxon>
    </lineage>
</organism>
<keyword evidence="2" id="KW-0442">Lipid degradation</keyword>
<evidence type="ECO:0000313" key="5">
    <source>
        <dbReference type="EMBL" id="VAW29747.1"/>
    </source>
</evidence>
<dbReference type="GO" id="GO:0016787">
    <property type="term" value="F:hydrolase activity"/>
    <property type="evidence" value="ECO:0007669"/>
    <property type="project" value="UniProtKB-KW"/>
</dbReference>
<dbReference type="GO" id="GO:0016042">
    <property type="term" value="P:lipid catabolic process"/>
    <property type="evidence" value="ECO:0007669"/>
    <property type="project" value="UniProtKB-KW"/>
</dbReference>
<name>A0A3B0UWK3_9ZZZZ</name>
<evidence type="ECO:0000259" key="4">
    <source>
        <dbReference type="PROSITE" id="PS51635"/>
    </source>
</evidence>
<protein>
    <submittedName>
        <fullName evidence="5">UPF0028 protein YchK</fullName>
    </submittedName>
</protein>
<reference evidence="5" key="1">
    <citation type="submission" date="2018-06" db="EMBL/GenBank/DDBJ databases">
        <authorList>
            <person name="Zhirakovskaya E."/>
        </authorList>
    </citation>
    <scope>NUCLEOTIDE SEQUENCE</scope>
</reference>
<keyword evidence="1" id="KW-0378">Hydrolase</keyword>
<dbReference type="EMBL" id="UOEU01000002">
    <property type="protein sequence ID" value="VAW29747.1"/>
    <property type="molecule type" value="Genomic_DNA"/>
</dbReference>
<gene>
    <name evidence="5" type="ORF">MNBD_CHLOROFLEXI01-1003</name>
</gene>
<dbReference type="AlphaFoldDB" id="A0A3B0UWK3"/>
<dbReference type="PROSITE" id="PS51635">
    <property type="entry name" value="PNPLA"/>
    <property type="match status" value="1"/>
</dbReference>
<dbReference type="PANTHER" id="PTHR14226:SF76">
    <property type="entry name" value="NTE FAMILY PROTEIN RSSA"/>
    <property type="match status" value="1"/>
</dbReference>